<organism evidence="8">
    <name type="scientific">Enterobacter cloacae</name>
    <dbReference type="NCBI Taxonomy" id="550"/>
    <lineage>
        <taxon>Bacteria</taxon>
        <taxon>Pseudomonadati</taxon>
        <taxon>Pseudomonadota</taxon>
        <taxon>Gammaproteobacteria</taxon>
        <taxon>Enterobacterales</taxon>
        <taxon>Enterobacteriaceae</taxon>
        <taxon>Enterobacter</taxon>
        <taxon>Enterobacter cloacae complex</taxon>
    </lineage>
</organism>
<dbReference type="GO" id="GO:0005886">
    <property type="term" value="C:plasma membrane"/>
    <property type="evidence" value="ECO:0007669"/>
    <property type="project" value="UniProtKB-SubCell"/>
</dbReference>
<feature type="transmembrane region" description="Helical" evidence="7">
    <location>
        <begin position="140"/>
        <end position="159"/>
    </location>
</feature>
<keyword evidence="5 7" id="KW-0472">Membrane</keyword>
<feature type="transmembrane region" description="Helical" evidence="7">
    <location>
        <begin position="80"/>
        <end position="103"/>
    </location>
</feature>
<keyword evidence="4 7" id="KW-1133">Transmembrane helix</keyword>
<evidence type="ECO:0000256" key="5">
    <source>
        <dbReference type="ARBA" id="ARBA00023136"/>
    </source>
</evidence>
<keyword evidence="2" id="KW-1003">Cell membrane</keyword>
<dbReference type="PANTHER" id="PTHR30250:SF11">
    <property type="entry name" value="O-ANTIGEN TRANSPORTER-RELATED"/>
    <property type="match status" value="1"/>
</dbReference>
<feature type="transmembrane region" description="Helical" evidence="7">
    <location>
        <begin position="325"/>
        <end position="345"/>
    </location>
</feature>
<feature type="transmembrane region" description="Helical" evidence="7">
    <location>
        <begin position="209"/>
        <end position="233"/>
    </location>
</feature>
<evidence type="ECO:0000313" key="8">
    <source>
        <dbReference type="EMBL" id="QHR93125.1"/>
    </source>
</evidence>
<name>A0A6B9XVU1_ENTCL</name>
<comment type="subcellular location">
    <subcellularLocation>
        <location evidence="1">Cell membrane</location>
        <topology evidence="1">Multi-pass membrane protein</topology>
    </subcellularLocation>
</comment>
<feature type="transmembrane region" description="Helical" evidence="7">
    <location>
        <begin position="38"/>
        <end position="59"/>
    </location>
</feature>
<dbReference type="Pfam" id="PF01943">
    <property type="entry name" value="Polysacc_synt"/>
    <property type="match status" value="1"/>
</dbReference>
<evidence type="ECO:0000256" key="7">
    <source>
        <dbReference type="SAM" id="Phobius"/>
    </source>
</evidence>
<feature type="transmembrane region" description="Helical" evidence="7">
    <location>
        <begin position="285"/>
        <end position="313"/>
    </location>
</feature>
<accession>A0A6B9XVU1</accession>
<evidence type="ECO:0000256" key="2">
    <source>
        <dbReference type="ARBA" id="ARBA00022475"/>
    </source>
</evidence>
<protein>
    <recommendedName>
        <fullName evidence="6">Putative O-antigen transporter</fullName>
    </recommendedName>
</protein>
<proteinExistence type="predicted"/>
<dbReference type="EMBL" id="MK595718">
    <property type="protein sequence ID" value="QHR93125.1"/>
    <property type="molecule type" value="Genomic_DNA"/>
</dbReference>
<evidence type="ECO:0000256" key="3">
    <source>
        <dbReference type="ARBA" id="ARBA00022692"/>
    </source>
</evidence>
<reference evidence="8" key="1">
    <citation type="submission" date="2019-03" db="EMBL/GenBank/DDBJ databases">
        <title>Genetic characterization of the O-antigen and development of a molecular serotyping scheme for Enterobacter cloacae.</title>
        <authorList>
            <person name="Li Y."/>
            <person name="Huang J."/>
            <person name="Wang X."/>
            <person name="Xu C."/>
            <person name="Han T."/>
            <person name="Guo X."/>
        </authorList>
    </citation>
    <scope>NUCLEOTIDE SEQUENCE</scope>
    <source>
        <strain evidence="8">NCTC 11575</strain>
    </source>
</reference>
<feature type="transmembrane region" description="Helical" evidence="7">
    <location>
        <begin position="165"/>
        <end position="188"/>
    </location>
</feature>
<evidence type="ECO:0000256" key="6">
    <source>
        <dbReference type="ARBA" id="ARBA00049738"/>
    </source>
</evidence>
<dbReference type="InterPro" id="IPR050833">
    <property type="entry name" value="Poly_Biosynth_Transport"/>
</dbReference>
<keyword evidence="3 7" id="KW-0812">Transmembrane</keyword>
<evidence type="ECO:0000256" key="4">
    <source>
        <dbReference type="ARBA" id="ARBA00022989"/>
    </source>
</evidence>
<feature type="transmembrane region" description="Helical" evidence="7">
    <location>
        <begin position="352"/>
        <end position="371"/>
    </location>
</feature>
<dbReference type="AlphaFoldDB" id="A0A6B9XVU1"/>
<feature type="transmembrane region" description="Helical" evidence="7">
    <location>
        <begin position="109"/>
        <end position="131"/>
    </location>
</feature>
<dbReference type="PANTHER" id="PTHR30250">
    <property type="entry name" value="PST FAMILY PREDICTED COLANIC ACID TRANSPORTER"/>
    <property type="match status" value="1"/>
</dbReference>
<feature type="transmembrane region" description="Helical" evidence="7">
    <location>
        <begin position="377"/>
        <end position="398"/>
    </location>
</feature>
<feature type="transmembrane region" description="Helical" evidence="7">
    <location>
        <begin position="248"/>
        <end position="264"/>
    </location>
</feature>
<evidence type="ECO:0000256" key="1">
    <source>
        <dbReference type="ARBA" id="ARBA00004651"/>
    </source>
</evidence>
<feature type="transmembrane region" description="Helical" evidence="7">
    <location>
        <begin position="5"/>
        <end position="26"/>
    </location>
</feature>
<gene>
    <name evidence="8" type="primary">wzx</name>
</gene>
<sequence>MLKNIIYLFGMQGVNYLIPLIVLPYLVRVLGPQEYGRLGFSVAIIQYLVLLIDFGFNLLSSSRIAKNKNNLSIVSRIYSITILSKLAISLFIISITIILVFSFPKLYDIRFLLLVSLIQIWGAIFTPNWFFQGMEIMRNFAVISVIARLLSLPLIFIFVKSKDDVIIAAFLQSFVFALSGFIAFIMIHRMKVKMLYVKFSIIKKYLMRSFTIFIGTVAISLYTLSTTIILGMVSNHYELGIFNAADKIRAALLGLFVLMGSVFYPRVNNLLKYDKVRAFRLLKNILLYQSFVTLLLAFIFYYCAPLIVHYYLGEEFNECIDILRLMAPMVVLVPASIVMSNYILLPLGYRKFFSFIPVTTAICHLFYAIYFSSRMGAYGASLAILITEALSFTLLLLVNIKLKNFNKIFGVGCAR</sequence>
<dbReference type="InterPro" id="IPR002797">
    <property type="entry name" value="Polysacc_synth"/>
</dbReference>